<dbReference type="EMBL" id="ML975258">
    <property type="protein sequence ID" value="KAF1837792.1"/>
    <property type="molecule type" value="Genomic_DNA"/>
</dbReference>
<name>A0A6A5KP76_9PLEO</name>
<feature type="non-terminal residue" evidence="1">
    <location>
        <position position="99"/>
    </location>
</feature>
<dbReference type="Proteomes" id="UP000800040">
    <property type="component" value="Unassembled WGS sequence"/>
</dbReference>
<organism evidence="1 2">
    <name type="scientific">Decorospora gaudefroyi</name>
    <dbReference type="NCBI Taxonomy" id="184978"/>
    <lineage>
        <taxon>Eukaryota</taxon>
        <taxon>Fungi</taxon>
        <taxon>Dikarya</taxon>
        <taxon>Ascomycota</taxon>
        <taxon>Pezizomycotina</taxon>
        <taxon>Dothideomycetes</taxon>
        <taxon>Pleosporomycetidae</taxon>
        <taxon>Pleosporales</taxon>
        <taxon>Pleosporineae</taxon>
        <taxon>Pleosporaceae</taxon>
        <taxon>Decorospora</taxon>
    </lineage>
</organism>
<gene>
    <name evidence="1" type="ORF">BDW02DRAFT_456237</name>
</gene>
<evidence type="ECO:0000313" key="1">
    <source>
        <dbReference type="EMBL" id="KAF1837792.1"/>
    </source>
</evidence>
<dbReference type="OrthoDB" id="291007at2759"/>
<keyword evidence="2" id="KW-1185">Reference proteome</keyword>
<reference evidence="1" key="1">
    <citation type="submission" date="2020-01" db="EMBL/GenBank/DDBJ databases">
        <authorList>
            <consortium name="DOE Joint Genome Institute"/>
            <person name="Haridas S."/>
            <person name="Albert R."/>
            <person name="Binder M."/>
            <person name="Bloem J."/>
            <person name="Labutti K."/>
            <person name="Salamov A."/>
            <person name="Andreopoulos B."/>
            <person name="Baker S.E."/>
            <person name="Barry K."/>
            <person name="Bills G."/>
            <person name="Bluhm B.H."/>
            <person name="Cannon C."/>
            <person name="Castanera R."/>
            <person name="Culley D.E."/>
            <person name="Daum C."/>
            <person name="Ezra D."/>
            <person name="Gonzalez J.B."/>
            <person name="Henrissat B."/>
            <person name="Kuo A."/>
            <person name="Liang C."/>
            <person name="Lipzen A."/>
            <person name="Lutzoni F."/>
            <person name="Magnuson J."/>
            <person name="Mondo S."/>
            <person name="Nolan M."/>
            <person name="Ohm R."/>
            <person name="Pangilinan J."/>
            <person name="Park H.-J."/>
            <person name="Ramirez L."/>
            <person name="Alfaro M."/>
            <person name="Sun H."/>
            <person name="Tritt A."/>
            <person name="Yoshinaga Y."/>
            <person name="Zwiers L.-H."/>
            <person name="Turgeon B.G."/>
            <person name="Goodwin S.B."/>
            <person name="Spatafora J.W."/>
            <person name="Crous P.W."/>
            <person name="Grigoriev I.V."/>
        </authorList>
    </citation>
    <scope>NUCLEOTIDE SEQUENCE</scope>
    <source>
        <strain evidence="1">P77</strain>
    </source>
</reference>
<dbReference type="AlphaFoldDB" id="A0A6A5KP76"/>
<sequence length="99" mass="11277">PPCETCQYTPNENKCDITTSCTYPESLYYCACRHGYRATGYDANDMTVQWRLPWYGNARGDPSQEGRVFVKPGVECNTLCDDWYLGKDGCKAVPVKNWC</sequence>
<feature type="non-terminal residue" evidence="1">
    <location>
        <position position="1"/>
    </location>
</feature>
<protein>
    <submittedName>
        <fullName evidence="1">Uncharacterized protein</fullName>
    </submittedName>
</protein>
<accession>A0A6A5KP76</accession>
<proteinExistence type="predicted"/>
<evidence type="ECO:0000313" key="2">
    <source>
        <dbReference type="Proteomes" id="UP000800040"/>
    </source>
</evidence>